<evidence type="ECO:0000313" key="2">
    <source>
        <dbReference type="Proteomes" id="UP001516023"/>
    </source>
</evidence>
<proteinExistence type="predicted"/>
<name>A0ABD3P1N1_9STRA</name>
<gene>
    <name evidence="1" type="ORF">HJC23_007305</name>
</gene>
<protein>
    <submittedName>
        <fullName evidence="1">Uncharacterized protein</fullName>
    </submittedName>
</protein>
<accession>A0ABD3P1N1</accession>
<keyword evidence="2" id="KW-1185">Reference proteome</keyword>
<dbReference type="AlphaFoldDB" id="A0ABD3P1N1"/>
<organism evidence="1 2">
    <name type="scientific">Cyclotella cryptica</name>
    <dbReference type="NCBI Taxonomy" id="29204"/>
    <lineage>
        <taxon>Eukaryota</taxon>
        <taxon>Sar</taxon>
        <taxon>Stramenopiles</taxon>
        <taxon>Ochrophyta</taxon>
        <taxon>Bacillariophyta</taxon>
        <taxon>Coscinodiscophyceae</taxon>
        <taxon>Thalassiosirophycidae</taxon>
        <taxon>Stephanodiscales</taxon>
        <taxon>Stephanodiscaceae</taxon>
        <taxon>Cyclotella</taxon>
    </lineage>
</organism>
<sequence length="408" mass="44986">MFFYKNFTTTPEIFYFTDTLISQYFQNRDGTNSSCLDCLSSDLRYYTTGSNGSTNAVATGNSCFEYEERHEWNTATGSVAAHPKLQGLRDLYDLLSWFETDFMEVNDDGDTKSALNSMNFVSPFAAAVCSPDVDARTTGAGLSALHMFIVYGFIGGHNDVQWSPWNYYSDASITVVAQCISWCLFEVAVTKNTGGKPKTSSFMLNPTETCSGNDGGTQGTAHNLPQFLLQPRHQQCLNSNSTTKSASVSEKIIETLITLSSGFVMPSRKKPSLVSRHSWDLRYLFRFVGCVLDVHIRITMANMCCLQIVEEANKPNTKSNSKDKTENEEPALVAVIARLAAIADPLTQEDDTCVLSLSLINIALETMNDIDSLASKHAQLLSIMQNGLCRNLLRLSTSSNLFLLGLAL</sequence>
<evidence type="ECO:0000313" key="1">
    <source>
        <dbReference type="EMBL" id="KAL3781673.1"/>
    </source>
</evidence>
<comment type="caution">
    <text evidence="1">The sequence shown here is derived from an EMBL/GenBank/DDBJ whole genome shotgun (WGS) entry which is preliminary data.</text>
</comment>
<dbReference type="Proteomes" id="UP001516023">
    <property type="component" value="Unassembled WGS sequence"/>
</dbReference>
<reference evidence="1 2" key="1">
    <citation type="journal article" date="2020" name="G3 (Bethesda)">
        <title>Improved Reference Genome for Cyclotella cryptica CCMP332, a Model for Cell Wall Morphogenesis, Salinity Adaptation, and Lipid Production in Diatoms (Bacillariophyta).</title>
        <authorList>
            <person name="Roberts W.R."/>
            <person name="Downey K.M."/>
            <person name="Ruck E.C."/>
            <person name="Traller J.C."/>
            <person name="Alverson A.J."/>
        </authorList>
    </citation>
    <scope>NUCLEOTIDE SEQUENCE [LARGE SCALE GENOMIC DNA]</scope>
    <source>
        <strain evidence="1 2">CCMP332</strain>
    </source>
</reference>
<dbReference type="EMBL" id="JABMIG020000309">
    <property type="protein sequence ID" value="KAL3781673.1"/>
    <property type="molecule type" value="Genomic_DNA"/>
</dbReference>